<dbReference type="Pfam" id="PF00240">
    <property type="entry name" value="ubiquitin"/>
    <property type="match status" value="2"/>
</dbReference>
<feature type="region of interest" description="Disordered" evidence="1">
    <location>
        <begin position="466"/>
        <end position="505"/>
    </location>
</feature>
<protein>
    <submittedName>
        <fullName evidence="5">Uncharacterized protein LOC106179678 isoform X1</fullName>
    </submittedName>
</protein>
<dbReference type="SUPFAM" id="SSF54236">
    <property type="entry name" value="Ubiquitin-like"/>
    <property type="match status" value="2"/>
</dbReference>
<accession>A0A1S3K8U0</accession>
<dbReference type="CDD" id="cd00198">
    <property type="entry name" value="vWFA"/>
    <property type="match status" value="1"/>
</dbReference>
<dbReference type="PROSITE" id="PS50234">
    <property type="entry name" value="VWFA"/>
    <property type="match status" value="1"/>
</dbReference>
<feature type="domain" description="Ubiquitin-like" evidence="2">
    <location>
        <begin position="82"/>
        <end position="158"/>
    </location>
</feature>
<gene>
    <name evidence="5" type="primary">LOC106179678</name>
</gene>
<organism evidence="4 5">
    <name type="scientific">Lingula anatina</name>
    <name type="common">Brachiopod</name>
    <name type="synonym">Lingula unguis</name>
    <dbReference type="NCBI Taxonomy" id="7574"/>
    <lineage>
        <taxon>Eukaryota</taxon>
        <taxon>Metazoa</taxon>
        <taxon>Spiralia</taxon>
        <taxon>Lophotrochozoa</taxon>
        <taxon>Brachiopoda</taxon>
        <taxon>Linguliformea</taxon>
        <taxon>Lingulata</taxon>
        <taxon>Lingulida</taxon>
        <taxon>Linguloidea</taxon>
        <taxon>Lingulidae</taxon>
        <taxon>Lingula</taxon>
    </lineage>
</organism>
<evidence type="ECO:0000259" key="3">
    <source>
        <dbReference type="PROSITE" id="PS50234"/>
    </source>
</evidence>
<name>A0A1S3K8U0_LINAN</name>
<dbReference type="STRING" id="7574.A0A1S3K8U0"/>
<dbReference type="InterPro" id="IPR036465">
    <property type="entry name" value="vWFA_dom_sf"/>
</dbReference>
<proteinExistence type="predicted"/>
<dbReference type="Gene3D" id="3.10.20.90">
    <property type="entry name" value="Phosphatidylinositol 3-kinase Catalytic Subunit, Chain A, domain 1"/>
    <property type="match status" value="2"/>
</dbReference>
<dbReference type="SUPFAM" id="SSF53300">
    <property type="entry name" value="vWA-like"/>
    <property type="match status" value="1"/>
</dbReference>
<dbReference type="InterPro" id="IPR029071">
    <property type="entry name" value="Ubiquitin-like_domsf"/>
</dbReference>
<evidence type="ECO:0000256" key="1">
    <source>
        <dbReference type="SAM" id="MobiDB-lite"/>
    </source>
</evidence>
<feature type="compositionally biased region" description="Low complexity" evidence="1">
    <location>
        <begin position="472"/>
        <end position="482"/>
    </location>
</feature>
<dbReference type="InterPro" id="IPR002035">
    <property type="entry name" value="VWF_A"/>
</dbReference>
<dbReference type="InterPro" id="IPR000626">
    <property type="entry name" value="Ubiquitin-like_dom"/>
</dbReference>
<dbReference type="GeneID" id="106179678"/>
<dbReference type="PANTHER" id="PTHR47824:SF3">
    <property type="entry name" value="UBIQUITIN-LIKE DOMAIN-CONTAINING PROTEIN"/>
    <property type="match status" value="1"/>
</dbReference>
<evidence type="ECO:0000313" key="5">
    <source>
        <dbReference type="RefSeq" id="XP_013418859.1"/>
    </source>
</evidence>
<feature type="domain" description="Ubiquitin-like" evidence="2">
    <location>
        <begin position="6"/>
        <end position="72"/>
    </location>
</feature>
<dbReference type="OrthoDB" id="20889at2759"/>
<dbReference type="SMART" id="SM00213">
    <property type="entry name" value="UBQ"/>
    <property type="match status" value="2"/>
</dbReference>
<dbReference type="RefSeq" id="XP_013418859.1">
    <property type="nucleotide sequence ID" value="XM_013563405.2"/>
</dbReference>
<dbReference type="InParanoid" id="A0A1S3K8U0"/>
<sequence>MATPVIDVYIKLPSGKTTTVNLLPSAQVVKIYEHVAKEAGVGVGQVQLKYTGKILKKQHTLGYLGVCKETILKAEVIPLKKINIYVKKTGGETLPLTIDNTSTVQEIKNQLEVKTDSEPAKQILKLSGALLKDNKETAIEAGIHDEALLTLEVKTAPAEVVETTTTVDDTASATQIDEEISEEDREAVLSTFDAAGRAVEVVFSFDTTGSMYSVLTQVRTKLKDTVTRLLRDIPNIRIGIIAHGDYCDYNKYVLRSADLTSSVDTLVDFVETVPVTSGGDTPECYEWVLRKAQQLDWAEDSAKALVVIGDCEPHPPSYTDQNINWHDELDVLSGMGVKVYGVQAMNNTDVKDFYQELAERSGGAYITFQQFGLITDMFLAVCYTQAGSEQLQAFSEEMEMTGRMTEEAKAMFSQLEEVKVKEDTETDVERHRETQQRYKKCDWWDVTLDHGSPQYTYDAQRDTWSPFTGEKSSSSSSSSSSSHHNPMMVMSLKREEEDGSVIATESKPKRWSLRKSFRKWFRK</sequence>
<dbReference type="PANTHER" id="PTHR47824">
    <property type="entry name" value="UBIQUITIN-LIKE DOMAIN-CONTAINING PROTEIN"/>
    <property type="match status" value="1"/>
</dbReference>
<dbReference type="Proteomes" id="UP000085678">
    <property type="component" value="Unplaced"/>
</dbReference>
<dbReference type="Gene3D" id="3.40.50.410">
    <property type="entry name" value="von Willebrand factor, type A domain"/>
    <property type="match status" value="1"/>
</dbReference>
<feature type="domain" description="VWFA" evidence="3">
    <location>
        <begin position="200"/>
        <end position="398"/>
    </location>
</feature>
<evidence type="ECO:0000259" key="2">
    <source>
        <dbReference type="PROSITE" id="PS50053"/>
    </source>
</evidence>
<dbReference type="AlphaFoldDB" id="A0A1S3K8U0"/>
<dbReference type="CDD" id="cd17039">
    <property type="entry name" value="Ubl_ubiquitin_like"/>
    <property type="match status" value="2"/>
</dbReference>
<keyword evidence="4" id="KW-1185">Reference proteome</keyword>
<evidence type="ECO:0000313" key="4">
    <source>
        <dbReference type="Proteomes" id="UP000085678"/>
    </source>
</evidence>
<dbReference type="KEGG" id="lak:106179678"/>
<dbReference type="PROSITE" id="PS50053">
    <property type="entry name" value="UBIQUITIN_2"/>
    <property type="match status" value="2"/>
</dbReference>
<reference evidence="5" key="1">
    <citation type="submission" date="2025-08" db="UniProtKB">
        <authorList>
            <consortium name="RefSeq"/>
        </authorList>
    </citation>
    <scope>IDENTIFICATION</scope>
    <source>
        <tissue evidence="5">Gonads</tissue>
    </source>
</reference>